<dbReference type="Proteomes" id="UP000199075">
    <property type="component" value="Unassembled WGS sequence"/>
</dbReference>
<name>A0A1H0IJ24_9GAMM</name>
<dbReference type="STRING" id="419597.SAMN04487957_105141"/>
<reference evidence="2" key="1">
    <citation type="submission" date="2016-10" db="EMBL/GenBank/DDBJ databases">
        <authorList>
            <person name="Varghese N."/>
            <person name="Submissions S."/>
        </authorList>
    </citation>
    <scope>NUCLEOTIDE SEQUENCE [LARGE SCALE GENOMIC DNA]</scope>
    <source>
        <strain evidence="2">CGMCC 1.6444</strain>
    </source>
</reference>
<dbReference type="RefSeq" id="WP_089678489.1">
    <property type="nucleotide sequence ID" value="NZ_FNIV01000005.1"/>
</dbReference>
<sequence>MSHHDHRPGVSQASLVTRSLKVTSEASRYIAAAVTEIDALSGLDGVTYDPQHHKLHLAYDAKRLCIDDIEAVLARHGVDIGAGRWNRIKEDYYRFIDQNVKDNARQKPWSCH</sequence>
<proteinExistence type="predicted"/>
<gene>
    <name evidence="1" type="ORF">SAMN04487957_105141</name>
</gene>
<organism evidence="1 2">
    <name type="scientific">Halomonas shengliensis</name>
    <dbReference type="NCBI Taxonomy" id="419597"/>
    <lineage>
        <taxon>Bacteria</taxon>
        <taxon>Pseudomonadati</taxon>
        <taxon>Pseudomonadota</taxon>
        <taxon>Gammaproteobacteria</taxon>
        <taxon>Oceanospirillales</taxon>
        <taxon>Halomonadaceae</taxon>
        <taxon>Halomonas</taxon>
    </lineage>
</organism>
<keyword evidence="2" id="KW-1185">Reference proteome</keyword>
<dbReference type="OrthoDB" id="5822659at2"/>
<accession>A0A1H0IJ24</accession>
<evidence type="ECO:0000313" key="1">
    <source>
        <dbReference type="EMBL" id="SDO31355.1"/>
    </source>
</evidence>
<protein>
    <recommendedName>
        <fullName evidence="3">Cation transporter</fullName>
    </recommendedName>
</protein>
<evidence type="ECO:0000313" key="2">
    <source>
        <dbReference type="Proteomes" id="UP000199075"/>
    </source>
</evidence>
<evidence type="ECO:0008006" key="3">
    <source>
        <dbReference type="Google" id="ProtNLM"/>
    </source>
</evidence>
<dbReference type="AlphaFoldDB" id="A0A1H0IJ24"/>
<dbReference type="EMBL" id="FNIV01000005">
    <property type="protein sequence ID" value="SDO31355.1"/>
    <property type="molecule type" value="Genomic_DNA"/>
</dbReference>